<dbReference type="Pfam" id="PF01239">
    <property type="entry name" value="PPTA"/>
    <property type="match status" value="3"/>
</dbReference>
<keyword evidence="4" id="KW-0677">Repeat</keyword>
<sequence>MSSHGIPRTATREEPTGEARQRELDEIAQYQRLVEEVNAKVKEQDFTPALLQQTAEVLKKNPEYYTIWNHRRRIYVNEFQELEKDVASGKIAEETRISNVLDMIQLDLQFLFPLLVNFPKCYWIWNHRLWLLQQSTELLPLRPARDLWEEELGLVSRMLSRDSRNFHGWGYRRIVVNSLSSQALQGQSMARSELDYTKRMIGTNLSNFSAWDSRIKIIVRVLKEEDATDEDRQKVLDEELELIHQALFDPYDQSLWFYHQNLMCTFDPEQAARSMAPNLNTEERLKYISVEREYIEEVLEDSEDCQWAYKSLIQCALLEAKLKKGLTEGEKQKILGWLNELKSRDPLRMGRWVDMEQILMNPEGSVESQWMVANSLPPSPGTELVPPAFAMDELEDE</sequence>
<reference evidence="8 9" key="1">
    <citation type="submission" date="2023-06" db="EMBL/GenBank/DDBJ databases">
        <title>Black Yeasts Isolated from many extreme environments.</title>
        <authorList>
            <person name="Coleine C."/>
            <person name="Stajich J.E."/>
            <person name="Selbmann L."/>
        </authorList>
    </citation>
    <scope>NUCLEOTIDE SEQUENCE [LARGE SCALE GENOMIC DNA]</scope>
    <source>
        <strain evidence="8 9">CCFEE 5887</strain>
    </source>
</reference>
<comment type="caution">
    <text evidence="8">The sequence shown here is derived from an EMBL/GenBank/DDBJ whole genome shotgun (WGS) entry which is preliminary data.</text>
</comment>
<evidence type="ECO:0000256" key="6">
    <source>
        <dbReference type="RuleBase" id="RU367120"/>
    </source>
</evidence>
<dbReference type="GO" id="GO:0005968">
    <property type="term" value="C:Rab-protein geranylgeranyltransferase complex"/>
    <property type="evidence" value="ECO:0007669"/>
    <property type="project" value="TreeGrafter"/>
</dbReference>
<dbReference type="InterPro" id="IPR002088">
    <property type="entry name" value="Prenyl_trans_a"/>
</dbReference>
<dbReference type="EMBL" id="JAXLQG010000021">
    <property type="protein sequence ID" value="KAK5529665.1"/>
    <property type="molecule type" value="Genomic_DNA"/>
</dbReference>
<evidence type="ECO:0000256" key="7">
    <source>
        <dbReference type="SAM" id="MobiDB-lite"/>
    </source>
</evidence>
<feature type="compositionally biased region" description="Basic and acidic residues" evidence="7">
    <location>
        <begin position="10"/>
        <end position="21"/>
    </location>
</feature>
<dbReference type="GO" id="GO:0004663">
    <property type="term" value="F:Rab geranylgeranyltransferase activity"/>
    <property type="evidence" value="ECO:0007669"/>
    <property type="project" value="UniProtKB-UniRule"/>
</dbReference>
<dbReference type="PROSITE" id="PS51147">
    <property type="entry name" value="PFTA"/>
    <property type="match status" value="4"/>
</dbReference>
<dbReference type="Gene3D" id="1.25.40.120">
    <property type="entry name" value="Protein prenylyltransferase"/>
    <property type="match status" value="1"/>
</dbReference>
<name>A0AAV9PYX3_9PEZI</name>
<evidence type="ECO:0000256" key="1">
    <source>
        <dbReference type="ARBA" id="ARBA00006734"/>
    </source>
</evidence>
<keyword evidence="9" id="KW-1185">Reference proteome</keyword>
<dbReference type="PANTHER" id="PTHR11129:SF2">
    <property type="entry name" value="GERANYLGERANYL TRANSFERASE TYPE-2 SUBUNIT ALPHA"/>
    <property type="match status" value="1"/>
</dbReference>
<protein>
    <recommendedName>
        <fullName evidence="6">Geranylgeranyl transferase type-2 subunit alpha</fullName>
        <ecNumber evidence="6">2.5.1.60</ecNumber>
    </recommendedName>
    <alternativeName>
        <fullName evidence="6">Geranylgeranyl transferase type II subunit alpha</fullName>
    </alternativeName>
</protein>
<organism evidence="8 9">
    <name type="scientific">Vermiconidia calcicola</name>
    <dbReference type="NCBI Taxonomy" id="1690605"/>
    <lineage>
        <taxon>Eukaryota</taxon>
        <taxon>Fungi</taxon>
        <taxon>Dikarya</taxon>
        <taxon>Ascomycota</taxon>
        <taxon>Pezizomycotina</taxon>
        <taxon>Dothideomycetes</taxon>
        <taxon>Dothideomycetidae</taxon>
        <taxon>Mycosphaerellales</taxon>
        <taxon>Extremaceae</taxon>
        <taxon>Vermiconidia</taxon>
    </lineage>
</organism>
<keyword evidence="2 6" id="KW-0637">Prenyltransferase</keyword>
<evidence type="ECO:0000256" key="3">
    <source>
        <dbReference type="ARBA" id="ARBA00022679"/>
    </source>
</evidence>
<comment type="similarity">
    <text evidence="1 6">Belongs to the protein prenyltransferase subunit alpha family.</text>
</comment>
<evidence type="ECO:0000256" key="5">
    <source>
        <dbReference type="ARBA" id="ARBA00047658"/>
    </source>
</evidence>
<gene>
    <name evidence="8" type="primary">BET4</name>
    <name evidence="8" type="ORF">LTR25_009444</name>
</gene>
<dbReference type="EC" id="2.5.1.60" evidence="6"/>
<accession>A0AAV9PYX3</accession>
<dbReference type="SUPFAM" id="SSF48439">
    <property type="entry name" value="Protein prenylyltransferase"/>
    <property type="match status" value="1"/>
</dbReference>
<dbReference type="Proteomes" id="UP001345827">
    <property type="component" value="Unassembled WGS sequence"/>
</dbReference>
<dbReference type="PANTHER" id="PTHR11129">
    <property type="entry name" value="PROTEIN FARNESYLTRANSFERASE ALPHA SUBUNIT/RAB GERANYLGERANYL TRANSFERASE ALPHA SUBUNIT"/>
    <property type="match status" value="1"/>
</dbReference>
<comment type="function">
    <text evidence="6">Catalyzes the transfer of a geranyl-geranyl moiety from geranyl-geranyl pyrophosphate to cysteines occuring in specific C-terminal amino acid sequences.</text>
</comment>
<keyword evidence="3 6" id="KW-0808">Transferase</keyword>
<dbReference type="AlphaFoldDB" id="A0AAV9PYX3"/>
<comment type="catalytic activity">
    <reaction evidence="5 6">
        <text>geranylgeranyl diphosphate + L-cysteinyl-[protein] = S-geranylgeranyl-L-cysteinyl-[protein] + diphosphate</text>
        <dbReference type="Rhea" id="RHEA:21240"/>
        <dbReference type="Rhea" id="RHEA-COMP:10131"/>
        <dbReference type="Rhea" id="RHEA-COMP:11537"/>
        <dbReference type="ChEBI" id="CHEBI:29950"/>
        <dbReference type="ChEBI" id="CHEBI:33019"/>
        <dbReference type="ChEBI" id="CHEBI:57533"/>
        <dbReference type="ChEBI" id="CHEBI:86021"/>
        <dbReference type="EC" id="2.5.1.60"/>
    </reaction>
</comment>
<evidence type="ECO:0000256" key="2">
    <source>
        <dbReference type="ARBA" id="ARBA00022602"/>
    </source>
</evidence>
<evidence type="ECO:0000313" key="8">
    <source>
        <dbReference type="EMBL" id="KAK5529665.1"/>
    </source>
</evidence>
<proteinExistence type="inferred from homology"/>
<feature type="region of interest" description="Disordered" evidence="7">
    <location>
        <begin position="1"/>
        <end position="21"/>
    </location>
</feature>
<evidence type="ECO:0000313" key="9">
    <source>
        <dbReference type="Proteomes" id="UP001345827"/>
    </source>
</evidence>
<dbReference type="GO" id="GO:0097354">
    <property type="term" value="P:prenylation"/>
    <property type="evidence" value="ECO:0007669"/>
    <property type="project" value="UniProtKB-UniRule"/>
</dbReference>
<evidence type="ECO:0000256" key="4">
    <source>
        <dbReference type="ARBA" id="ARBA00022737"/>
    </source>
</evidence>